<dbReference type="GO" id="GO:0004550">
    <property type="term" value="F:nucleoside diphosphate kinase activity"/>
    <property type="evidence" value="ECO:0007669"/>
    <property type="project" value="UniProtKB-EC"/>
</dbReference>
<feature type="binding site" evidence="11">
    <location>
        <position position="161"/>
    </location>
    <ligand>
        <name>ATP</name>
        <dbReference type="ChEBI" id="CHEBI:30616"/>
    </ligand>
</feature>
<evidence type="ECO:0000256" key="6">
    <source>
        <dbReference type="ARBA" id="ARBA00022741"/>
    </source>
</evidence>
<keyword evidence="6 13" id="KW-0547">Nucleotide-binding</keyword>
<accession>A0AAD5PJ44</accession>
<dbReference type="GO" id="GO:0006241">
    <property type="term" value="P:CTP biosynthetic process"/>
    <property type="evidence" value="ECO:0007669"/>
    <property type="project" value="InterPro"/>
</dbReference>
<dbReference type="AlphaFoldDB" id="A0AAD5PJ44"/>
<evidence type="ECO:0000256" key="7">
    <source>
        <dbReference type="ARBA" id="ARBA00022777"/>
    </source>
</evidence>
<dbReference type="InterPro" id="IPR034907">
    <property type="entry name" value="NDK-like_dom"/>
</dbReference>
<dbReference type="PRINTS" id="PR01243">
    <property type="entry name" value="NUCDPKINASE"/>
</dbReference>
<feature type="binding site" evidence="11">
    <location>
        <position position="66"/>
    </location>
    <ligand>
        <name>ATP</name>
        <dbReference type="ChEBI" id="CHEBI:30616"/>
    </ligand>
</feature>
<evidence type="ECO:0000256" key="1">
    <source>
        <dbReference type="ARBA" id="ARBA00008142"/>
    </source>
</evidence>
<protein>
    <recommendedName>
        <fullName evidence="2 13">Nucleoside diphosphate kinase</fullName>
        <ecNumber evidence="13">2.7.4.6</ecNumber>
    </recommendedName>
</protein>
<dbReference type="EC" id="2.7.4.6" evidence="13"/>
<dbReference type="EMBL" id="JAIXMP010000002">
    <property type="protein sequence ID" value="KAI9276844.1"/>
    <property type="molecule type" value="Genomic_DNA"/>
</dbReference>
<name>A0AAD5PJ44_9FUNG</name>
<dbReference type="SMART" id="SM00562">
    <property type="entry name" value="NDK"/>
    <property type="match status" value="1"/>
</dbReference>
<evidence type="ECO:0000256" key="13">
    <source>
        <dbReference type="RuleBase" id="RU004013"/>
    </source>
</evidence>
<dbReference type="PROSITE" id="PS51374">
    <property type="entry name" value="NDPK_LIKE"/>
    <property type="match status" value="1"/>
</dbReference>
<keyword evidence="4 13" id="KW-0808">Transferase</keyword>
<comment type="similarity">
    <text evidence="1 11 12">Belongs to the NDK family.</text>
</comment>
<dbReference type="InterPro" id="IPR001564">
    <property type="entry name" value="Nucleoside_diP_kinase"/>
</dbReference>
<keyword evidence="7 13" id="KW-0418">Kinase</keyword>
<dbReference type="PANTHER" id="PTHR46161:SF3">
    <property type="entry name" value="NUCLEOSIDE DIPHOSPHATE KINASE DDB_G0292928-RELATED"/>
    <property type="match status" value="1"/>
</dbReference>
<sequence length="190" mass="21823">MTRILISLIPCVIGILYYYLSTTQPEFKYKACQDLERILQPAGTILLHNNIKNVVCPVEETLLVFKPDGVIHKAMVMDQLHENYGFQVVQAKSVHMTKEMVDRWYHELRSKDFYPELQHYLTRGPCYAVLLKRVDAIRGLRYWVGPTDPGKGKLVAPWSIRAHIGTSIQENAVHASDSKQAVEREKAILF</sequence>
<keyword evidence="3" id="KW-0963">Cytoplasm</keyword>
<dbReference type="SUPFAM" id="SSF54919">
    <property type="entry name" value="Nucleoside diphosphate kinase, NDK"/>
    <property type="match status" value="1"/>
</dbReference>
<evidence type="ECO:0000256" key="12">
    <source>
        <dbReference type="RuleBase" id="RU004011"/>
    </source>
</evidence>
<keyword evidence="9" id="KW-0460">Magnesium</keyword>
<keyword evidence="5" id="KW-0479">Metal-binding</keyword>
<keyword evidence="10" id="KW-0546">Nucleotide metabolism</keyword>
<dbReference type="PROSITE" id="PS00469">
    <property type="entry name" value="NDPK"/>
    <property type="match status" value="1"/>
</dbReference>
<evidence type="ECO:0000256" key="5">
    <source>
        <dbReference type="ARBA" id="ARBA00022723"/>
    </source>
</evidence>
<feature type="binding site" evidence="11">
    <location>
        <position position="141"/>
    </location>
    <ligand>
        <name>ATP</name>
        <dbReference type="ChEBI" id="CHEBI:30616"/>
    </ligand>
</feature>
<dbReference type="PANTHER" id="PTHR46161">
    <property type="entry name" value="NUCLEOSIDE DIPHOSPHATE KINASE"/>
    <property type="match status" value="1"/>
</dbReference>
<dbReference type="GO" id="GO:0006183">
    <property type="term" value="P:GTP biosynthetic process"/>
    <property type="evidence" value="ECO:0007669"/>
    <property type="project" value="InterPro"/>
</dbReference>
<feature type="domain" description="Nucleoside diphosphate kinase-like" evidence="14">
    <location>
        <begin position="58"/>
        <end position="190"/>
    </location>
</feature>
<reference evidence="15" key="2">
    <citation type="submission" date="2023-02" db="EMBL/GenBank/DDBJ databases">
        <authorList>
            <consortium name="DOE Joint Genome Institute"/>
            <person name="Mondo S.J."/>
            <person name="Chang Y."/>
            <person name="Wang Y."/>
            <person name="Ahrendt S."/>
            <person name="Andreopoulos W."/>
            <person name="Barry K."/>
            <person name="Beard J."/>
            <person name="Benny G.L."/>
            <person name="Blankenship S."/>
            <person name="Bonito G."/>
            <person name="Cuomo C."/>
            <person name="Desiro A."/>
            <person name="Gervers K.A."/>
            <person name="Hundley H."/>
            <person name="Kuo A."/>
            <person name="LaButti K."/>
            <person name="Lang B.F."/>
            <person name="Lipzen A."/>
            <person name="O'Donnell K."/>
            <person name="Pangilinan J."/>
            <person name="Reynolds N."/>
            <person name="Sandor L."/>
            <person name="Smith M.W."/>
            <person name="Tsang A."/>
            <person name="Grigoriev I.V."/>
            <person name="Stajich J.E."/>
            <person name="Spatafora J.W."/>
        </authorList>
    </citation>
    <scope>NUCLEOTIDE SEQUENCE</scope>
    <source>
        <strain evidence="15">RSA 2281</strain>
    </source>
</reference>
<proteinExistence type="inferred from homology"/>
<dbReference type="Gene3D" id="3.30.70.141">
    <property type="entry name" value="Nucleoside diphosphate kinase-like domain"/>
    <property type="match status" value="1"/>
</dbReference>
<evidence type="ECO:0000259" key="14">
    <source>
        <dbReference type="SMART" id="SM00562"/>
    </source>
</evidence>
<feature type="binding site" evidence="11">
    <location>
        <position position="171"/>
    </location>
    <ligand>
        <name>ATP</name>
        <dbReference type="ChEBI" id="CHEBI:30616"/>
    </ligand>
</feature>
<feature type="active site" description="Pros-phosphohistidine intermediate" evidence="11">
    <location>
        <position position="174"/>
    </location>
</feature>
<evidence type="ECO:0000256" key="2">
    <source>
        <dbReference type="ARBA" id="ARBA00017632"/>
    </source>
</evidence>
<organism evidence="15 16">
    <name type="scientific">Phascolomyces articulosus</name>
    <dbReference type="NCBI Taxonomy" id="60185"/>
    <lineage>
        <taxon>Eukaryota</taxon>
        <taxon>Fungi</taxon>
        <taxon>Fungi incertae sedis</taxon>
        <taxon>Mucoromycota</taxon>
        <taxon>Mucoromycotina</taxon>
        <taxon>Mucoromycetes</taxon>
        <taxon>Mucorales</taxon>
        <taxon>Lichtheimiaceae</taxon>
        <taxon>Phascolomyces</taxon>
    </lineage>
</organism>
<gene>
    <name evidence="15" type="ORF">BDA99DRAFT_494282</name>
</gene>
<dbReference type="GO" id="GO:0046872">
    <property type="term" value="F:metal ion binding"/>
    <property type="evidence" value="ECO:0007669"/>
    <property type="project" value="UniProtKB-KW"/>
</dbReference>
<dbReference type="InterPro" id="IPR023005">
    <property type="entry name" value="Nucleoside_diP_kinase_AS"/>
</dbReference>
<dbReference type="InterPro" id="IPR036850">
    <property type="entry name" value="NDK-like_dom_sf"/>
</dbReference>
<dbReference type="GO" id="GO:0005524">
    <property type="term" value="F:ATP binding"/>
    <property type="evidence" value="ECO:0007669"/>
    <property type="project" value="UniProtKB-KW"/>
</dbReference>
<dbReference type="Pfam" id="PF00334">
    <property type="entry name" value="NDK"/>
    <property type="match status" value="1"/>
</dbReference>
<evidence type="ECO:0000256" key="10">
    <source>
        <dbReference type="ARBA" id="ARBA00023080"/>
    </source>
</evidence>
<evidence type="ECO:0000256" key="3">
    <source>
        <dbReference type="ARBA" id="ARBA00022490"/>
    </source>
</evidence>
<comment type="caution">
    <text evidence="15">The sequence shown here is derived from an EMBL/GenBank/DDBJ whole genome shotgun (WGS) entry which is preliminary data.</text>
</comment>
<dbReference type="GO" id="GO:0006228">
    <property type="term" value="P:UTP biosynthetic process"/>
    <property type="evidence" value="ECO:0007669"/>
    <property type="project" value="InterPro"/>
</dbReference>
<evidence type="ECO:0000313" key="16">
    <source>
        <dbReference type="Proteomes" id="UP001209540"/>
    </source>
</evidence>
<evidence type="ECO:0000313" key="15">
    <source>
        <dbReference type="EMBL" id="KAI9276844.1"/>
    </source>
</evidence>
<evidence type="ECO:0000256" key="9">
    <source>
        <dbReference type="ARBA" id="ARBA00022842"/>
    </source>
</evidence>
<evidence type="ECO:0000256" key="11">
    <source>
        <dbReference type="PROSITE-ProRule" id="PRU00706"/>
    </source>
</evidence>
<keyword evidence="8 13" id="KW-0067">ATP-binding</keyword>
<dbReference type="Proteomes" id="UP001209540">
    <property type="component" value="Unassembled WGS sequence"/>
</dbReference>
<feature type="binding site" evidence="11">
    <location>
        <position position="113"/>
    </location>
    <ligand>
        <name>ATP</name>
        <dbReference type="ChEBI" id="CHEBI:30616"/>
    </ligand>
</feature>
<keyword evidence="16" id="KW-1185">Reference proteome</keyword>
<comment type="catalytic activity">
    <reaction evidence="13">
        <text>a 2'-deoxyribonucleoside 5'-diphosphate + ATP = a 2'-deoxyribonucleoside 5'-triphosphate + ADP</text>
        <dbReference type="Rhea" id="RHEA:44640"/>
        <dbReference type="ChEBI" id="CHEBI:30616"/>
        <dbReference type="ChEBI" id="CHEBI:61560"/>
        <dbReference type="ChEBI" id="CHEBI:73316"/>
        <dbReference type="ChEBI" id="CHEBI:456216"/>
        <dbReference type="EC" id="2.7.4.6"/>
    </reaction>
</comment>
<evidence type="ECO:0000256" key="4">
    <source>
        <dbReference type="ARBA" id="ARBA00022679"/>
    </source>
</evidence>
<evidence type="ECO:0000256" key="8">
    <source>
        <dbReference type="ARBA" id="ARBA00022840"/>
    </source>
</evidence>
<feature type="binding site" evidence="11">
    <location>
        <position position="147"/>
    </location>
    <ligand>
        <name>ATP</name>
        <dbReference type="ChEBI" id="CHEBI:30616"/>
    </ligand>
</feature>
<reference evidence="15" key="1">
    <citation type="journal article" date="2022" name="IScience">
        <title>Evolution of zygomycete secretomes and the origins of terrestrial fungal ecologies.</title>
        <authorList>
            <person name="Chang Y."/>
            <person name="Wang Y."/>
            <person name="Mondo S."/>
            <person name="Ahrendt S."/>
            <person name="Andreopoulos W."/>
            <person name="Barry K."/>
            <person name="Beard J."/>
            <person name="Benny G.L."/>
            <person name="Blankenship S."/>
            <person name="Bonito G."/>
            <person name="Cuomo C."/>
            <person name="Desiro A."/>
            <person name="Gervers K.A."/>
            <person name="Hundley H."/>
            <person name="Kuo A."/>
            <person name="LaButti K."/>
            <person name="Lang B.F."/>
            <person name="Lipzen A."/>
            <person name="O'Donnell K."/>
            <person name="Pangilinan J."/>
            <person name="Reynolds N."/>
            <person name="Sandor L."/>
            <person name="Smith M.E."/>
            <person name="Tsang A."/>
            <person name="Grigoriev I.V."/>
            <person name="Stajich J.E."/>
            <person name="Spatafora J.W."/>
        </authorList>
    </citation>
    <scope>NUCLEOTIDE SEQUENCE</scope>
    <source>
        <strain evidence="15">RSA 2281</strain>
    </source>
</reference>